<gene>
    <name evidence="4" type="ORF">I5E68_10805</name>
</gene>
<dbReference type="AlphaFoldDB" id="A0A931ML22"/>
<keyword evidence="1" id="KW-0479">Metal-binding</keyword>
<feature type="domain" description="Peptidase M20 dimerisation" evidence="3">
    <location>
        <begin position="218"/>
        <end position="313"/>
    </location>
</feature>
<dbReference type="Pfam" id="PF01546">
    <property type="entry name" value="Peptidase_M20"/>
    <property type="match status" value="1"/>
</dbReference>
<accession>A0A931ML22</accession>
<comment type="caution">
    <text evidence="4">The sequence shown here is derived from an EMBL/GenBank/DDBJ whole genome shotgun (WGS) entry which is preliminary data.</text>
</comment>
<dbReference type="Gene3D" id="3.30.70.360">
    <property type="match status" value="1"/>
</dbReference>
<dbReference type="InterPro" id="IPR011650">
    <property type="entry name" value="Peptidase_M20_dimer"/>
</dbReference>
<dbReference type="PANTHER" id="PTHR43808">
    <property type="entry name" value="ACETYLORNITHINE DEACETYLASE"/>
    <property type="match status" value="1"/>
</dbReference>
<dbReference type="InterPro" id="IPR050072">
    <property type="entry name" value="Peptidase_M20A"/>
</dbReference>
<name>A0A931ML22_9SPHN</name>
<dbReference type="SUPFAM" id="SSF55031">
    <property type="entry name" value="Bacterial exopeptidase dimerisation domain"/>
    <property type="match status" value="1"/>
</dbReference>
<dbReference type="Gene3D" id="3.40.630.10">
    <property type="entry name" value="Zn peptidases"/>
    <property type="match status" value="1"/>
</dbReference>
<dbReference type="SUPFAM" id="SSF53187">
    <property type="entry name" value="Zn-dependent exopeptidases"/>
    <property type="match status" value="1"/>
</dbReference>
<evidence type="ECO:0000313" key="5">
    <source>
        <dbReference type="Proteomes" id="UP000617634"/>
    </source>
</evidence>
<dbReference type="InterPro" id="IPR036264">
    <property type="entry name" value="Bact_exopeptidase_dim_dom"/>
</dbReference>
<keyword evidence="5" id="KW-1185">Reference proteome</keyword>
<evidence type="ECO:0000313" key="4">
    <source>
        <dbReference type="EMBL" id="MBH0113438.1"/>
    </source>
</evidence>
<dbReference type="GO" id="GO:0016787">
    <property type="term" value="F:hydrolase activity"/>
    <property type="evidence" value="ECO:0007669"/>
    <property type="project" value="UniProtKB-KW"/>
</dbReference>
<dbReference type="Proteomes" id="UP000617634">
    <property type="component" value="Unassembled WGS sequence"/>
</dbReference>
<dbReference type="GO" id="GO:0046872">
    <property type="term" value="F:metal ion binding"/>
    <property type="evidence" value="ECO:0007669"/>
    <property type="project" value="UniProtKB-KW"/>
</dbReference>
<evidence type="ECO:0000256" key="2">
    <source>
        <dbReference type="ARBA" id="ARBA00022801"/>
    </source>
</evidence>
<proteinExistence type="predicted"/>
<sequence length="432" mass="44812">MAQAAAAGTGQDDAAKTRVVREQPHLAALLASPAFATARKSLADDYDRMVADIVTLTQIPAPPFKEEARARAYLEMLRAEGLEDVETDEVGNAMGLLKGHAKDRASLPLLVVTAHLDTVFPEGTDVTVTREGDTLRAPGIGDDTSSLPVLLAFVRAIRRAGIAPAGDILFMGNVGEEGPGDLRGTRHLFTKGKYKDRIGAFISFEPGHNGRVTNGGTGSRRYKVTFKGPGGHSFGAFGLVNPAFAMGDAIVEFGKLAVPQEPKTTYSVGLVEGGTSVNSIPFETAMTIDMRSNGKAELAALEKQFLAILPQATARENAARSTAQGAISFDAQLIGDRPVGTTPPEAAIVQIASGALEALGIAPRLGAGSTDSNMAMSLGIPAVTLGAGFDSSGAHSLRESITLDRPRDLAAMTAGLATVIALADDPARAAGD</sequence>
<dbReference type="EMBL" id="JADZGI010000001">
    <property type="protein sequence ID" value="MBH0113438.1"/>
    <property type="molecule type" value="Genomic_DNA"/>
</dbReference>
<evidence type="ECO:0000256" key="1">
    <source>
        <dbReference type="ARBA" id="ARBA00022723"/>
    </source>
</evidence>
<dbReference type="PANTHER" id="PTHR43808:SF17">
    <property type="entry name" value="PEPTIDASE M20"/>
    <property type="match status" value="1"/>
</dbReference>
<evidence type="ECO:0000259" key="3">
    <source>
        <dbReference type="Pfam" id="PF07687"/>
    </source>
</evidence>
<organism evidence="4 5">
    <name type="scientific">Novosphingobium aureum</name>
    <dbReference type="NCBI Taxonomy" id="2792964"/>
    <lineage>
        <taxon>Bacteria</taxon>
        <taxon>Pseudomonadati</taxon>
        <taxon>Pseudomonadota</taxon>
        <taxon>Alphaproteobacteria</taxon>
        <taxon>Sphingomonadales</taxon>
        <taxon>Sphingomonadaceae</taxon>
        <taxon>Novosphingobium</taxon>
    </lineage>
</organism>
<protein>
    <submittedName>
        <fullName evidence="4">M20/M25/M40 family metallo-hydrolase</fullName>
    </submittedName>
</protein>
<keyword evidence="2" id="KW-0378">Hydrolase</keyword>
<dbReference type="InterPro" id="IPR002933">
    <property type="entry name" value="Peptidase_M20"/>
</dbReference>
<dbReference type="Pfam" id="PF07687">
    <property type="entry name" value="M20_dimer"/>
    <property type="match status" value="1"/>
</dbReference>
<reference evidence="4" key="1">
    <citation type="submission" date="2020-11" db="EMBL/GenBank/DDBJ databases">
        <title>Novosphingobium aureum sp. nov., a marine bacterium isolated from sediment of a salt flat.</title>
        <authorList>
            <person name="Yoo Y."/>
            <person name="Kim J.-J."/>
        </authorList>
    </citation>
    <scope>NUCLEOTIDE SEQUENCE</scope>
    <source>
        <strain evidence="4">YJ-S2-02</strain>
    </source>
</reference>